<evidence type="ECO:0000313" key="3">
    <source>
        <dbReference type="EMBL" id="SNQ29139.1"/>
    </source>
</evidence>
<dbReference type="SUPFAM" id="SSF56112">
    <property type="entry name" value="Protein kinase-like (PK-like)"/>
    <property type="match status" value="1"/>
</dbReference>
<dbReference type="RefSeq" id="WP_088823134.1">
    <property type="nucleotide sequence ID" value="NZ_FZLN01000001.1"/>
</dbReference>
<sequence length="334" mass="38511">MQIEQNEYLTLSELYQIAHQAVSQYQDTQHADVKLLCQSENATFVVTTGQTRYALRIHRPNYHCKQTIQSELDWLDALKQHGISVPQAKTSLHGDVILTCSTQNSDVRYAVLFDWIAGDMPTTEVDLTAFQQLGKITAQLHQHSKAWQRSAAFKRIIWDHHSMVSPKSHWGDWRDAPHLKTTDHRIIEDTVQKIAYQLQSIGKTPEYYGLIHADLRLTNLLLKDQQIGVIDFDDCGMGWFMHDLAAAISFNEHHANAKQWIDHWLEGYETQAHISQVEYDLIPTFVMQRRIQMLAWTGSHADTDMTRSLGLHWADETTRLCKKYLDHDQLPVGA</sequence>
<name>A0A217EF73_9GAMM</name>
<dbReference type="InterPro" id="IPR050249">
    <property type="entry name" value="Pseudomonas-type_ThrB"/>
</dbReference>
<dbReference type="EMBL" id="FZLN01000001">
    <property type="protein sequence ID" value="SNQ29139.1"/>
    <property type="molecule type" value="Genomic_DNA"/>
</dbReference>
<reference evidence="4" key="1">
    <citation type="submission" date="2017-06" db="EMBL/GenBank/DDBJ databases">
        <authorList>
            <person name="Varghese N."/>
            <person name="Submissions S."/>
        </authorList>
    </citation>
    <scope>NUCLEOTIDE SEQUENCE [LARGE SCALE GENOMIC DNA]</scope>
    <source>
        <strain evidence="4">ANC 5114</strain>
    </source>
</reference>
<gene>
    <name evidence="3" type="ORF">SAMN05444584_1073</name>
</gene>
<comment type="similarity">
    <text evidence="1">Belongs to the pseudomonas-type ThrB family.</text>
</comment>
<dbReference type="GO" id="GO:0009088">
    <property type="term" value="P:threonine biosynthetic process"/>
    <property type="evidence" value="ECO:0007669"/>
    <property type="project" value="TreeGrafter"/>
</dbReference>
<dbReference type="PANTHER" id="PTHR21064">
    <property type="entry name" value="AMINOGLYCOSIDE PHOSPHOTRANSFERASE DOMAIN-CONTAINING PROTEIN-RELATED"/>
    <property type="match status" value="1"/>
</dbReference>
<dbReference type="GO" id="GO:0004413">
    <property type="term" value="F:homoserine kinase activity"/>
    <property type="evidence" value="ECO:0007669"/>
    <property type="project" value="TreeGrafter"/>
</dbReference>
<dbReference type="InterPro" id="IPR011009">
    <property type="entry name" value="Kinase-like_dom_sf"/>
</dbReference>
<proteinExistence type="inferred from homology"/>
<feature type="domain" description="Aminoglycoside phosphotransferase" evidence="2">
    <location>
        <begin position="40"/>
        <end position="269"/>
    </location>
</feature>
<dbReference type="Pfam" id="PF01636">
    <property type="entry name" value="APH"/>
    <property type="match status" value="1"/>
</dbReference>
<dbReference type="PANTHER" id="PTHR21064:SF6">
    <property type="entry name" value="AMINOGLYCOSIDE PHOSPHOTRANSFERASE DOMAIN-CONTAINING PROTEIN"/>
    <property type="match status" value="1"/>
</dbReference>
<keyword evidence="4" id="KW-1185">Reference proteome</keyword>
<keyword evidence="3" id="KW-0418">Kinase</keyword>
<protein>
    <submittedName>
        <fullName evidence="3">Ser/Thr protein kinase RdoA involved in Cpx stress response, MazF antagonist</fullName>
    </submittedName>
</protein>
<dbReference type="AlphaFoldDB" id="A0A217EF73"/>
<evidence type="ECO:0000259" key="2">
    <source>
        <dbReference type="Pfam" id="PF01636"/>
    </source>
</evidence>
<evidence type="ECO:0000313" key="4">
    <source>
        <dbReference type="Proteomes" id="UP000243463"/>
    </source>
</evidence>
<keyword evidence="3" id="KW-0808">Transferase</keyword>
<dbReference type="Gene3D" id="3.30.200.20">
    <property type="entry name" value="Phosphorylase Kinase, domain 1"/>
    <property type="match status" value="1"/>
</dbReference>
<organism evidence="3 4">
    <name type="scientific">Acinetobacter apis</name>
    <dbReference type="NCBI Taxonomy" id="1229165"/>
    <lineage>
        <taxon>Bacteria</taxon>
        <taxon>Pseudomonadati</taxon>
        <taxon>Pseudomonadota</taxon>
        <taxon>Gammaproteobacteria</taxon>
        <taxon>Moraxellales</taxon>
        <taxon>Moraxellaceae</taxon>
        <taxon>Acinetobacter</taxon>
    </lineage>
</organism>
<dbReference type="OrthoDB" id="241498at2"/>
<dbReference type="Proteomes" id="UP000243463">
    <property type="component" value="Unassembled WGS sequence"/>
</dbReference>
<dbReference type="InterPro" id="IPR002575">
    <property type="entry name" value="Aminoglycoside_PTrfase"/>
</dbReference>
<accession>A0A217EF73</accession>
<dbReference type="Gene3D" id="3.90.1200.10">
    <property type="match status" value="1"/>
</dbReference>
<evidence type="ECO:0000256" key="1">
    <source>
        <dbReference type="ARBA" id="ARBA00038240"/>
    </source>
</evidence>